<feature type="domain" description="UmuC" evidence="3">
    <location>
        <begin position="114"/>
        <end position="267"/>
    </location>
</feature>
<dbReference type="AlphaFoldDB" id="A0A3P7IWK8"/>
<name>A0A3P7IWK8_STRVU</name>
<evidence type="ECO:0000313" key="4">
    <source>
        <dbReference type="EMBL" id="VDM77371.1"/>
    </source>
</evidence>
<dbReference type="GO" id="GO:0005634">
    <property type="term" value="C:nucleus"/>
    <property type="evidence" value="ECO:0007669"/>
    <property type="project" value="TreeGrafter"/>
</dbReference>
<dbReference type="GO" id="GO:0003684">
    <property type="term" value="F:damaged DNA binding"/>
    <property type="evidence" value="ECO:0007669"/>
    <property type="project" value="InterPro"/>
</dbReference>
<dbReference type="InterPro" id="IPR043128">
    <property type="entry name" value="Rev_trsase/Diguanyl_cyclase"/>
</dbReference>
<dbReference type="InterPro" id="IPR001126">
    <property type="entry name" value="UmuC"/>
</dbReference>
<dbReference type="Proteomes" id="UP000270094">
    <property type="component" value="Unassembled WGS sequence"/>
</dbReference>
<dbReference type="InterPro" id="IPR043502">
    <property type="entry name" value="DNA/RNA_pol_sf"/>
</dbReference>
<keyword evidence="2" id="KW-1133">Transmembrane helix</keyword>
<dbReference type="Pfam" id="PF11799">
    <property type="entry name" value="IMS_C"/>
    <property type="match status" value="1"/>
</dbReference>
<accession>A0A3P7IWK8</accession>
<proteinExistence type="inferred from homology"/>
<dbReference type="PROSITE" id="PS50173">
    <property type="entry name" value="UMUC"/>
    <property type="match status" value="1"/>
</dbReference>
<dbReference type="InterPro" id="IPR017961">
    <property type="entry name" value="DNA_pol_Y-fam_little_finger"/>
</dbReference>
<comment type="similarity">
    <text evidence="1">Belongs to the DNA polymerase type-Y family.</text>
</comment>
<dbReference type="OrthoDB" id="1747274at2759"/>
<dbReference type="SUPFAM" id="SSF56672">
    <property type="entry name" value="DNA/RNA polymerases"/>
    <property type="match status" value="1"/>
</dbReference>
<sequence length="463" mass="52167">MRDDPRLRTIPMAVGSMAMLVWCKSSNAWVHCEEIMPSTRNCPWELWKVQEGKWGEKPSCTLLLIFSMYFFLFGLLLTYISKWVINPFLSLGVCSHLIGSFEHRYEPFLDQSVVESIFAEYDEDLSMGSLDEAYIDLTAYVSSRTEPKKLVRRQYGGECICKLPLIAEEETTPSSVEKCAKCGKERKIFEDEVEFGTTRAEVVREIRFRVEQATGLTCSAGIAPNFKLAKICSDMNKPNGQYELENSYEAVMEFLHPLPIRKVGGIGRVSEALLNACDIRTVGELLERRAALTFSFSPLAQESFLRIALGLPGRPSASDPRRKSISTERTFTPTSDRDALLEMLKHVCEMLAEDMPKASVVAKTLEGFEWAFRHGKNCVIPSTKYLLELVDDRLTSQLSNLFCLSTIAVMESNILAIASETLDRELPNEIRLLGVRLSNLQFTDDRHSDTTISVSDASKPCQT</sequence>
<dbReference type="GO" id="GO:0006281">
    <property type="term" value="P:DNA repair"/>
    <property type="evidence" value="ECO:0007669"/>
    <property type="project" value="InterPro"/>
</dbReference>
<feature type="transmembrane region" description="Helical" evidence="2">
    <location>
        <begin position="60"/>
        <end position="80"/>
    </location>
</feature>
<protein>
    <recommendedName>
        <fullName evidence="3">UmuC domain-containing protein</fullName>
    </recommendedName>
</protein>
<dbReference type="SUPFAM" id="SSF100879">
    <property type="entry name" value="Lesion bypass DNA polymerase (Y-family), little finger domain"/>
    <property type="match status" value="1"/>
</dbReference>
<keyword evidence="2" id="KW-0472">Membrane</keyword>
<dbReference type="InterPro" id="IPR024728">
    <property type="entry name" value="PolY_HhH_motif"/>
</dbReference>
<dbReference type="PANTHER" id="PTHR11076">
    <property type="entry name" value="DNA REPAIR POLYMERASE UMUC / TRANSFERASE FAMILY MEMBER"/>
    <property type="match status" value="1"/>
</dbReference>
<dbReference type="Pfam" id="PF00817">
    <property type="entry name" value="IMS"/>
    <property type="match status" value="1"/>
</dbReference>
<organism evidence="4 5">
    <name type="scientific">Strongylus vulgaris</name>
    <name type="common">Blood worm</name>
    <dbReference type="NCBI Taxonomy" id="40348"/>
    <lineage>
        <taxon>Eukaryota</taxon>
        <taxon>Metazoa</taxon>
        <taxon>Ecdysozoa</taxon>
        <taxon>Nematoda</taxon>
        <taxon>Chromadorea</taxon>
        <taxon>Rhabditida</taxon>
        <taxon>Rhabditina</taxon>
        <taxon>Rhabditomorpha</taxon>
        <taxon>Strongyloidea</taxon>
        <taxon>Strongylidae</taxon>
        <taxon>Strongylus</taxon>
    </lineage>
</organism>
<dbReference type="Gene3D" id="3.30.1490.100">
    <property type="entry name" value="DNA polymerase, Y-family, little finger domain"/>
    <property type="match status" value="1"/>
</dbReference>
<reference evidence="4 5" key="1">
    <citation type="submission" date="2018-11" db="EMBL/GenBank/DDBJ databases">
        <authorList>
            <consortium name="Pathogen Informatics"/>
        </authorList>
    </citation>
    <scope>NUCLEOTIDE SEQUENCE [LARGE SCALE GENOMIC DNA]</scope>
</reference>
<evidence type="ECO:0000256" key="1">
    <source>
        <dbReference type="ARBA" id="ARBA00010945"/>
    </source>
</evidence>
<dbReference type="Gene3D" id="3.30.70.270">
    <property type="match status" value="1"/>
</dbReference>
<dbReference type="Gene3D" id="1.10.150.20">
    <property type="entry name" value="5' to 3' exonuclease, C-terminal subdomain"/>
    <property type="match status" value="1"/>
</dbReference>
<dbReference type="EMBL" id="UYYB01099049">
    <property type="protein sequence ID" value="VDM77371.1"/>
    <property type="molecule type" value="Genomic_DNA"/>
</dbReference>
<dbReference type="GO" id="GO:0042276">
    <property type="term" value="P:error-prone translesion synthesis"/>
    <property type="evidence" value="ECO:0007669"/>
    <property type="project" value="TreeGrafter"/>
</dbReference>
<keyword evidence="5" id="KW-1185">Reference proteome</keyword>
<dbReference type="Pfam" id="PF11798">
    <property type="entry name" value="IMS_HHH"/>
    <property type="match status" value="1"/>
</dbReference>
<dbReference type="GO" id="GO:0003887">
    <property type="term" value="F:DNA-directed DNA polymerase activity"/>
    <property type="evidence" value="ECO:0007669"/>
    <property type="project" value="TreeGrafter"/>
</dbReference>
<keyword evidence="2" id="KW-0812">Transmembrane</keyword>
<evidence type="ECO:0000256" key="2">
    <source>
        <dbReference type="SAM" id="Phobius"/>
    </source>
</evidence>
<gene>
    <name evidence="4" type="ORF">SVUK_LOCUS12369</name>
</gene>
<dbReference type="InterPro" id="IPR036775">
    <property type="entry name" value="DNA_pol_Y-fam_lit_finger_sf"/>
</dbReference>
<dbReference type="InterPro" id="IPR050116">
    <property type="entry name" value="DNA_polymerase-Y"/>
</dbReference>
<dbReference type="PANTHER" id="PTHR11076:SF33">
    <property type="entry name" value="DNA POLYMERASE KAPPA"/>
    <property type="match status" value="1"/>
</dbReference>
<evidence type="ECO:0000313" key="5">
    <source>
        <dbReference type="Proteomes" id="UP000270094"/>
    </source>
</evidence>
<evidence type="ECO:0000259" key="3">
    <source>
        <dbReference type="PROSITE" id="PS50173"/>
    </source>
</evidence>